<keyword evidence="4" id="KW-1185">Reference proteome</keyword>
<evidence type="ECO:0000259" key="2">
    <source>
        <dbReference type="Pfam" id="PF00582"/>
    </source>
</evidence>
<comment type="similarity">
    <text evidence="1">Belongs to the universal stress protein A family.</text>
</comment>
<dbReference type="InterPro" id="IPR006015">
    <property type="entry name" value="Universal_stress_UspA"/>
</dbReference>
<protein>
    <submittedName>
        <fullName evidence="3">Universal stress protein</fullName>
    </submittedName>
</protein>
<organism evidence="3 4">
    <name type="scientific">Streptomyces meridianus</name>
    <dbReference type="NCBI Taxonomy" id="2938945"/>
    <lineage>
        <taxon>Bacteria</taxon>
        <taxon>Bacillati</taxon>
        <taxon>Actinomycetota</taxon>
        <taxon>Actinomycetes</taxon>
        <taxon>Kitasatosporales</taxon>
        <taxon>Streptomycetaceae</taxon>
        <taxon>Streptomyces</taxon>
    </lineage>
</organism>
<dbReference type="SUPFAM" id="SSF52402">
    <property type="entry name" value="Adenine nucleotide alpha hydrolases-like"/>
    <property type="match status" value="2"/>
</dbReference>
<dbReference type="EMBL" id="JAMQGM010000046">
    <property type="protein sequence ID" value="MCM2579766.1"/>
    <property type="molecule type" value="Genomic_DNA"/>
</dbReference>
<dbReference type="InterPro" id="IPR006016">
    <property type="entry name" value="UspA"/>
</dbReference>
<name>A0ABT0XB63_9ACTN</name>
<feature type="domain" description="UspA" evidence="2">
    <location>
        <begin position="150"/>
        <end position="287"/>
    </location>
</feature>
<dbReference type="InterPro" id="IPR014729">
    <property type="entry name" value="Rossmann-like_a/b/a_fold"/>
</dbReference>
<accession>A0ABT0XB63</accession>
<evidence type="ECO:0000313" key="3">
    <source>
        <dbReference type="EMBL" id="MCM2579766.1"/>
    </source>
</evidence>
<gene>
    <name evidence="3" type="ORF">M1E25_20860</name>
</gene>
<dbReference type="PANTHER" id="PTHR46553">
    <property type="entry name" value="ADENINE NUCLEOTIDE ALPHA HYDROLASES-LIKE SUPERFAMILY PROTEIN"/>
    <property type="match status" value="1"/>
</dbReference>
<dbReference type="Gene3D" id="3.40.50.620">
    <property type="entry name" value="HUPs"/>
    <property type="match status" value="2"/>
</dbReference>
<evidence type="ECO:0000313" key="4">
    <source>
        <dbReference type="Proteomes" id="UP001167160"/>
    </source>
</evidence>
<feature type="domain" description="UspA" evidence="2">
    <location>
        <begin position="4"/>
        <end position="139"/>
    </location>
</feature>
<dbReference type="RefSeq" id="WP_251417971.1">
    <property type="nucleotide sequence ID" value="NZ_JAMQGM010000046.1"/>
</dbReference>
<reference evidence="3" key="1">
    <citation type="journal article" date="2023" name="Int. J. Syst. Evol. Microbiol.">
        <title>Streptomyces meridianus sp. nov. isolated from brackish water of the Tagus estuary in Alcochete, Portugal.</title>
        <authorList>
            <person name="Santos J.D.N."/>
            <person name="Klimek D."/>
            <person name="Calusinska M."/>
            <person name="Lobo Da Cunha A."/>
            <person name="Catita J."/>
            <person name="Goncalves H."/>
            <person name="Gonzalez I."/>
            <person name="Reyes F."/>
            <person name="Lage O.M."/>
        </authorList>
    </citation>
    <scope>NUCLEOTIDE SEQUENCE</scope>
    <source>
        <strain evidence="3">MTZ3.1</strain>
    </source>
</reference>
<dbReference type="Proteomes" id="UP001167160">
    <property type="component" value="Unassembled WGS sequence"/>
</dbReference>
<dbReference type="PRINTS" id="PR01438">
    <property type="entry name" value="UNVRSLSTRESS"/>
</dbReference>
<comment type="caution">
    <text evidence="3">The sequence shown here is derived from an EMBL/GenBank/DDBJ whole genome shotgun (WGS) entry which is preliminary data.</text>
</comment>
<sequence>MEHPLVVGVDGSESSLQAVDWAADEAARSGVPLRVVHASLWERYESAVPSVDPDRPSERVLAEHIAASAAERARLRAPELKVRADVLPQDAVSALLDRDGEASALVVGSRGRGAVAALLLGSVSLKVAARAHCPVFVVRGDRKNLEGELHRVVVGVSEGEDPSALRFAFAEAEARGCPLHAVTAWRAPAHPDRSSPLMTGGTKLTEERAASDLLTEALREPMEGHPQVVVEREVVEGSARKALLKAAGAADLLVVGAARARNAPGLQLGSVSHAVLHHATCPVAVVPRPL</sequence>
<proteinExistence type="inferred from homology"/>
<dbReference type="Pfam" id="PF00582">
    <property type="entry name" value="Usp"/>
    <property type="match status" value="2"/>
</dbReference>
<dbReference type="PANTHER" id="PTHR46553:SF3">
    <property type="entry name" value="ADENINE NUCLEOTIDE ALPHA HYDROLASES-LIKE SUPERFAMILY PROTEIN"/>
    <property type="match status" value="1"/>
</dbReference>
<evidence type="ECO:0000256" key="1">
    <source>
        <dbReference type="ARBA" id="ARBA00008791"/>
    </source>
</evidence>